<evidence type="ECO:0000256" key="3">
    <source>
        <dbReference type="ARBA" id="ARBA00023157"/>
    </source>
</evidence>
<sequence>MNMQTVGSSTQRSPPERGSFPLDRTDACRLAMSLYMDCLREAANDTSKCRDLAQSYLECRMNTGLMEKDNMSNLGFKDNAAASAPTDEAACTSSSSTPTEAAAPGS</sequence>
<feature type="compositionally biased region" description="Polar residues" evidence="6">
    <location>
        <begin position="1"/>
        <end position="13"/>
    </location>
</feature>
<dbReference type="PANTHER" id="PTHR21107">
    <property type="entry name" value="CYTOCHROME C OXIDASE ASSEMBLY PROTEIN COX19"/>
    <property type="match status" value="1"/>
</dbReference>
<evidence type="ECO:0000313" key="8">
    <source>
        <dbReference type="EMBL" id="KCV70131.1"/>
    </source>
</evidence>
<keyword evidence="3" id="KW-1015">Disulfide bond</keyword>
<feature type="compositionally biased region" description="Low complexity" evidence="6">
    <location>
        <begin position="88"/>
        <end position="106"/>
    </location>
</feature>
<dbReference type="InterPro" id="IPR051383">
    <property type="entry name" value="COX19"/>
</dbReference>
<dbReference type="PANTHER" id="PTHR21107:SF2">
    <property type="entry name" value="CYTOCHROME C OXIDASE ASSEMBLY PROTEIN COX19"/>
    <property type="match status" value="1"/>
</dbReference>
<dbReference type="SUPFAM" id="SSF47072">
    <property type="entry name" value="Cysteine alpha-hairpin motif"/>
    <property type="match status" value="1"/>
</dbReference>
<comment type="similarity">
    <text evidence="4">Belongs to the COX19 family.</text>
</comment>
<evidence type="ECO:0000256" key="4">
    <source>
        <dbReference type="ARBA" id="ARBA00038223"/>
    </source>
</evidence>
<dbReference type="InterPro" id="IPR009069">
    <property type="entry name" value="Cys_alpha_HP_mot_SF"/>
</dbReference>
<evidence type="ECO:0000256" key="2">
    <source>
        <dbReference type="ARBA" id="ARBA00022490"/>
    </source>
</evidence>
<dbReference type="eggNOG" id="KOG3477">
    <property type="taxonomic scope" value="Eukaryota"/>
</dbReference>
<dbReference type="OrthoDB" id="268594at2759"/>
<evidence type="ECO:0000313" key="9">
    <source>
        <dbReference type="Proteomes" id="UP000030693"/>
    </source>
</evidence>
<dbReference type="OMA" id="GTNDEAC"/>
<dbReference type="PROSITE" id="PS51808">
    <property type="entry name" value="CHCH"/>
    <property type="match status" value="1"/>
</dbReference>
<dbReference type="GeneID" id="20528317"/>
<dbReference type="RefSeq" id="XP_009495737.1">
    <property type="nucleotide sequence ID" value="XM_009497462.1"/>
</dbReference>
<keyword evidence="9" id="KW-1185">Reference proteome</keyword>
<dbReference type="EMBL" id="KB932205">
    <property type="protein sequence ID" value="KCV70131.1"/>
    <property type="molecule type" value="Genomic_DNA"/>
</dbReference>
<dbReference type="GO" id="GO:0033617">
    <property type="term" value="P:mitochondrial respiratory chain complex IV assembly"/>
    <property type="evidence" value="ECO:0007669"/>
    <property type="project" value="TreeGrafter"/>
</dbReference>
<proteinExistence type="inferred from homology"/>
<organism evidence="8">
    <name type="scientific">Fonticula alba</name>
    <name type="common">Slime mold</name>
    <dbReference type="NCBI Taxonomy" id="691883"/>
    <lineage>
        <taxon>Eukaryota</taxon>
        <taxon>Rotosphaerida</taxon>
        <taxon>Fonticulaceae</taxon>
        <taxon>Fonticula</taxon>
    </lineage>
</organism>
<reference evidence="8" key="1">
    <citation type="submission" date="2013-04" db="EMBL/GenBank/DDBJ databases">
        <title>The Genome Sequence of Fonticula alba ATCC 38817.</title>
        <authorList>
            <consortium name="The Broad Institute Genomics Platform"/>
            <person name="Russ C."/>
            <person name="Cuomo C."/>
            <person name="Burger G."/>
            <person name="Gray M.W."/>
            <person name="Holland P.W.H."/>
            <person name="King N."/>
            <person name="Lang F.B.F."/>
            <person name="Roger A.J."/>
            <person name="Ruiz-Trillo I."/>
            <person name="Brown M."/>
            <person name="Walker B."/>
            <person name="Young S."/>
            <person name="Zeng Q."/>
            <person name="Gargeya S."/>
            <person name="Fitzgerald M."/>
            <person name="Haas B."/>
            <person name="Abouelleil A."/>
            <person name="Allen A.W."/>
            <person name="Alvarado L."/>
            <person name="Arachchi H.M."/>
            <person name="Berlin A.M."/>
            <person name="Chapman S.B."/>
            <person name="Gainer-Dewar J."/>
            <person name="Goldberg J."/>
            <person name="Griggs A."/>
            <person name="Gujja S."/>
            <person name="Hansen M."/>
            <person name="Howarth C."/>
            <person name="Imamovic A."/>
            <person name="Ireland A."/>
            <person name="Larimer J."/>
            <person name="McCowan C."/>
            <person name="Murphy C."/>
            <person name="Pearson M."/>
            <person name="Poon T.W."/>
            <person name="Priest M."/>
            <person name="Roberts A."/>
            <person name="Saif S."/>
            <person name="Shea T."/>
            <person name="Sisk P."/>
            <person name="Sykes S."/>
            <person name="Wortman J."/>
            <person name="Nusbaum C."/>
            <person name="Birren B."/>
        </authorList>
    </citation>
    <scope>NUCLEOTIDE SEQUENCE [LARGE SCALE GENOMIC DNA]</scope>
    <source>
        <strain evidence="8">ATCC 38817</strain>
    </source>
</reference>
<feature type="region of interest" description="Disordered" evidence="6">
    <location>
        <begin position="87"/>
        <end position="106"/>
    </location>
</feature>
<dbReference type="STRING" id="691883.A0A058Z7P4"/>
<comment type="subcellular location">
    <subcellularLocation>
        <location evidence="1">Cytoplasm</location>
    </subcellularLocation>
</comment>
<name>A0A058Z7P4_FONAL</name>
<evidence type="ECO:0000256" key="1">
    <source>
        <dbReference type="ARBA" id="ARBA00004496"/>
    </source>
</evidence>
<dbReference type="InterPro" id="IPR010625">
    <property type="entry name" value="CHCH"/>
</dbReference>
<accession>A0A058Z7P4</accession>
<dbReference type="GO" id="GO:0005758">
    <property type="term" value="C:mitochondrial intermembrane space"/>
    <property type="evidence" value="ECO:0007669"/>
    <property type="project" value="TreeGrafter"/>
</dbReference>
<evidence type="ECO:0000256" key="5">
    <source>
        <dbReference type="ARBA" id="ARBA00039385"/>
    </source>
</evidence>
<dbReference type="AlphaFoldDB" id="A0A058Z7P4"/>
<dbReference type="Pfam" id="PF06747">
    <property type="entry name" value="CHCH"/>
    <property type="match status" value="1"/>
</dbReference>
<feature type="region of interest" description="Disordered" evidence="6">
    <location>
        <begin position="1"/>
        <end position="23"/>
    </location>
</feature>
<evidence type="ECO:0000259" key="7">
    <source>
        <dbReference type="Pfam" id="PF06747"/>
    </source>
</evidence>
<feature type="domain" description="CHCH" evidence="7">
    <location>
        <begin position="32"/>
        <end position="62"/>
    </location>
</feature>
<dbReference type="Proteomes" id="UP000030693">
    <property type="component" value="Unassembled WGS sequence"/>
</dbReference>
<protein>
    <recommendedName>
        <fullName evidence="5">Cytochrome c oxidase assembly protein COX19</fullName>
    </recommendedName>
</protein>
<keyword evidence="2" id="KW-0963">Cytoplasm</keyword>
<evidence type="ECO:0000256" key="6">
    <source>
        <dbReference type="SAM" id="MobiDB-lite"/>
    </source>
</evidence>
<gene>
    <name evidence="8" type="ORF">H696_03592</name>
</gene>